<keyword evidence="14" id="KW-1185">Reference proteome</keyword>
<feature type="domain" description="TonB-dependent receptor plug" evidence="12">
    <location>
        <begin position="76"/>
        <end position="191"/>
    </location>
</feature>
<keyword evidence="6 8" id="KW-0472">Membrane</keyword>
<dbReference type="Pfam" id="PF00593">
    <property type="entry name" value="TonB_dep_Rec_b-barrel"/>
    <property type="match status" value="1"/>
</dbReference>
<keyword evidence="2 8" id="KW-0813">Transport</keyword>
<evidence type="ECO:0000256" key="8">
    <source>
        <dbReference type="PROSITE-ProRule" id="PRU01360"/>
    </source>
</evidence>
<dbReference type="Gene3D" id="2.40.170.20">
    <property type="entry name" value="TonB-dependent receptor, beta-barrel domain"/>
    <property type="match status" value="1"/>
</dbReference>
<evidence type="ECO:0000256" key="2">
    <source>
        <dbReference type="ARBA" id="ARBA00022448"/>
    </source>
</evidence>
<dbReference type="InterPro" id="IPR036942">
    <property type="entry name" value="Beta-barrel_TonB_sf"/>
</dbReference>
<dbReference type="InterPro" id="IPR000531">
    <property type="entry name" value="Beta-barrel_TonB"/>
</dbReference>
<dbReference type="RefSeq" id="WP_188657672.1">
    <property type="nucleotide sequence ID" value="NZ_BMIH01000001.1"/>
</dbReference>
<protein>
    <submittedName>
        <fullName evidence="13">TonB-dependent receptor</fullName>
    </submittedName>
</protein>
<keyword evidence="13" id="KW-0675">Receptor</keyword>
<evidence type="ECO:0000256" key="10">
    <source>
        <dbReference type="SAM" id="SignalP"/>
    </source>
</evidence>
<dbReference type="CDD" id="cd01347">
    <property type="entry name" value="ligand_gated_channel"/>
    <property type="match status" value="1"/>
</dbReference>
<keyword evidence="4 8" id="KW-0812">Transmembrane</keyword>
<dbReference type="PROSITE" id="PS52016">
    <property type="entry name" value="TONB_DEPENDENT_REC_3"/>
    <property type="match status" value="1"/>
</dbReference>
<evidence type="ECO:0000256" key="9">
    <source>
        <dbReference type="RuleBase" id="RU003357"/>
    </source>
</evidence>
<name>A0A916WRC7_9SPHN</name>
<comment type="caution">
    <text evidence="13">The sequence shown here is derived from an EMBL/GenBank/DDBJ whole genome shotgun (WGS) entry which is preliminary data.</text>
</comment>
<dbReference type="InterPro" id="IPR012910">
    <property type="entry name" value="Plug_dom"/>
</dbReference>
<feature type="domain" description="TonB-dependent receptor-like beta-barrel" evidence="11">
    <location>
        <begin position="401"/>
        <end position="873"/>
    </location>
</feature>
<evidence type="ECO:0000256" key="3">
    <source>
        <dbReference type="ARBA" id="ARBA00022452"/>
    </source>
</evidence>
<dbReference type="GO" id="GO:0009279">
    <property type="term" value="C:cell outer membrane"/>
    <property type="evidence" value="ECO:0007669"/>
    <property type="project" value="UniProtKB-SubCell"/>
</dbReference>
<evidence type="ECO:0000256" key="7">
    <source>
        <dbReference type="ARBA" id="ARBA00023237"/>
    </source>
</evidence>
<dbReference type="InterPro" id="IPR039426">
    <property type="entry name" value="TonB-dep_rcpt-like"/>
</dbReference>
<dbReference type="PANTHER" id="PTHR47234:SF2">
    <property type="entry name" value="TONB-DEPENDENT RECEPTOR"/>
    <property type="match status" value="1"/>
</dbReference>
<keyword evidence="5 9" id="KW-0798">TonB box</keyword>
<feature type="signal peptide" evidence="10">
    <location>
        <begin position="1"/>
        <end position="33"/>
    </location>
</feature>
<sequence>MTVADRNLPAKTMLATRVASGVLALAMALPAAAQVAEPVTGPAPPADAAADPAAGDGETADIVVTGSRIRGTAPVGSSVIAVTRADIQASGATTTADLLRQVPQIAAIGINAEGASGAAAPSNISRASAPNLRGIGPTATLTIVDGHRVPTQGTQGQLVDPSFLPPLAIERIEVVADGASAIYGSDAVAGVVNLIPRKTLRGAEVSFRVGAANSYWDYQAGAAVGGGWSSGHAVFAVDHLWNAALTGADRDFVSSDRRRFGGANGLTTNCAAPGTLTIGGTDYRVPAGSGTGLTLGGLSAGQNVCDSAKLAYLLPESERTSLFGYAEQRFGEGVKLFAQAFYSARNSEQFEPFTFNAVAIPATNPFRPTGIAAGTAVAFSGILQDRPFGRTTIETQTYQGIVGGEARIGRFRAQLSGSYGQGRDLTDRQQVNNFYLNQTLADTTPQTALNLFSGTGANNAATIGLVTSGRFTVTGESTLKTIEGTVDGPLFTLPGGDVRIAAGGEYREERLDGTFISSSPVNGQPVQSGSSNSRTVKAVYGELVVPVFGAANALPGLYRLELTGAVRYEKYSDFGSTTNPKFGANWSPVAGLTVRGSYGKSFRAPGLSENDALSSGAGIYQFPAPLANGTLVYAALLAGGNPGLKPETATTWSAGADLAPRGLPGLRVSGTYFNIDYRNQIVDGFGRLFLYLNNPARYSAFVGLAGTAAFQTLRQTFQNSGFTAAPALDFSNPALALVDARRTNVGVVQAEGIDLQASYALETARLGTFTLGANGTYFLTYKTGEAGGVLLESKNQLGFPVEFQLRGSLGWRQDGAAAFVNWNHVGAYRNINSTLVDRIGAYDTIDLDLSYTFAGEVGSFSRDLRIGVNVRNLFDRDPPYADLTNGYDPTYSSALGRIVAVNLSKRW</sequence>
<keyword evidence="7 8" id="KW-0998">Cell outer membrane</keyword>
<comment type="similarity">
    <text evidence="8 9">Belongs to the TonB-dependent receptor family.</text>
</comment>
<evidence type="ECO:0000313" key="14">
    <source>
        <dbReference type="Proteomes" id="UP000623067"/>
    </source>
</evidence>
<evidence type="ECO:0000256" key="5">
    <source>
        <dbReference type="ARBA" id="ARBA00023077"/>
    </source>
</evidence>
<reference evidence="13" key="2">
    <citation type="submission" date="2020-09" db="EMBL/GenBank/DDBJ databases">
        <authorList>
            <person name="Sun Q."/>
            <person name="Zhou Y."/>
        </authorList>
    </citation>
    <scope>NUCLEOTIDE SEQUENCE</scope>
    <source>
        <strain evidence="13">CGMCC 1.15330</strain>
    </source>
</reference>
<dbReference type="Gene3D" id="2.170.130.10">
    <property type="entry name" value="TonB-dependent receptor, plug domain"/>
    <property type="match status" value="1"/>
</dbReference>
<keyword evidence="3 8" id="KW-1134">Transmembrane beta strand</keyword>
<dbReference type="Pfam" id="PF07715">
    <property type="entry name" value="Plug"/>
    <property type="match status" value="1"/>
</dbReference>
<gene>
    <name evidence="13" type="ORF">GCM10011380_11220</name>
</gene>
<proteinExistence type="inferred from homology"/>
<keyword evidence="10" id="KW-0732">Signal</keyword>
<evidence type="ECO:0000259" key="12">
    <source>
        <dbReference type="Pfam" id="PF07715"/>
    </source>
</evidence>
<evidence type="ECO:0000313" key="13">
    <source>
        <dbReference type="EMBL" id="GGB23270.1"/>
    </source>
</evidence>
<evidence type="ECO:0000256" key="6">
    <source>
        <dbReference type="ARBA" id="ARBA00023136"/>
    </source>
</evidence>
<evidence type="ECO:0000256" key="4">
    <source>
        <dbReference type="ARBA" id="ARBA00022692"/>
    </source>
</evidence>
<dbReference type="SUPFAM" id="SSF56935">
    <property type="entry name" value="Porins"/>
    <property type="match status" value="1"/>
</dbReference>
<feature type="chain" id="PRO_5037295036" evidence="10">
    <location>
        <begin position="34"/>
        <end position="907"/>
    </location>
</feature>
<comment type="subcellular location">
    <subcellularLocation>
        <location evidence="1 8">Cell outer membrane</location>
        <topology evidence="1 8">Multi-pass membrane protein</topology>
    </subcellularLocation>
</comment>
<evidence type="ECO:0000259" key="11">
    <source>
        <dbReference type="Pfam" id="PF00593"/>
    </source>
</evidence>
<dbReference type="InterPro" id="IPR037066">
    <property type="entry name" value="Plug_dom_sf"/>
</dbReference>
<evidence type="ECO:0000256" key="1">
    <source>
        <dbReference type="ARBA" id="ARBA00004571"/>
    </source>
</evidence>
<dbReference type="PANTHER" id="PTHR47234">
    <property type="match status" value="1"/>
</dbReference>
<dbReference type="AlphaFoldDB" id="A0A916WRC7"/>
<organism evidence="13 14">
    <name type="scientific">Sphingomonas metalli</name>
    <dbReference type="NCBI Taxonomy" id="1779358"/>
    <lineage>
        <taxon>Bacteria</taxon>
        <taxon>Pseudomonadati</taxon>
        <taxon>Pseudomonadota</taxon>
        <taxon>Alphaproteobacteria</taxon>
        <taxon>Sphingomonadales</taxon>
        <taxon>Sphingomonadaceae</taxon>
        <taxon>Sphingomonas</taxon>
    </lineage>
</organism>
<reference evidence="13" key="1">
    <citation type="journal article" date="2014" name="Int. J. Syst. Evol. Microbiol.">
        <title>Complete genome sequence of Corynebacterium casei LMG S-19264T (=DSM 44701T), isolated from a smear-ripened cheese.</title>
        <authorList>
            <consortium name="US DOE Joint Genome Institute (JGI-PGF)"/>
            <person name="Walter F."/>
            <person name="Albersmeier A."/>
            <person name="Kalinowski J."/>
            <person name="Ruckert C."/>
        </authorList>
    </citation>
    <scope>NUCLEOTIDE SEQUENCE</scope>
    <source>
        <strain evidence="13">CGMCC 1.15330</strain>
    </source>
</reference>
<accession>A0A916WRC7</accession>
<dbReference type="Proteomes" id="UP000623067">
    <property type="component" value="Unassembled WGS sequence"/>
</dbReference>
<dbReference type="EMBL" id="BMIH01000001">
    <property type="protein sequence ID" value="GGB23270.1"/>
    <property type="molecule type" value="Genomic_DNA"/>
</dbReference>